<dbReference type="InterPro" id="IPR011711">
    <property type="entry name" value="GntR_C"/>
</dbReference>
<dbReference type="Pfam" id="PF00392">
    <property type="entry name" value="GntR"/>
    <property type="match status" value="1"/>
</dbReference>
<evidence type="ECO:0000256" key="3">
    <source>
        <dbReference type="ARBA" id="ARBA00023163"/>
    </source>
</evidence>
<proteinExistence type="predicted"/>
<name>A0A518J181_9BACT</name>
<organism evidence="5 6">
    <name type="scientific">Rosistilla oblonga</name>
    <dbReference type="NCBI Taxonomy" id="2527990"/>
    <lineage>
        <taxon>Bacteria</taxon>
        <taxon>Pseudomonadati</taxon>
        <taxon>Planctomycetota</taxon>
        <taxon>Planctomycetia</taxon>
        <taxon>Pirellulales</taxon>
        <taxon>Pirellulaceae</taxon>
        <taxon>Rosistilla</taxon>
    </lineage>
</organism>
<evidence type="ECO:0000256" key="1">
    <source>
        <dbReference type="ARBA" id="ARBA00023015"/>
    </source>
</evidence>
<dbReference type="InterPro" id="IPR008920">
    <property type="entry name" value="TF_FadR/GntR_C"/>
</dbReference>
<dbReference type="PANTHER" id="PTHR43537">
    <property type="entry name" value="TRANSCRIPTIONAL REGULATOR, GNTR FAMILY"/>
    <property type="match status" value="1"/>
</dbReference>
<dbReference type="PRINTS" id="PR00035">
    <property type="entry name" value="HTHGNTR"/>
</dbReference>
<dbReference type="PANTHER" id="PTHR43537:SF24">
    <property type="entry name" value="GLUCONATE OPERON TRANSCRIPTIONAL REPRESSOR"/>
    <property type="match status" value="1"/>
</dbReference>
<evidence type="ECO:0000313" key="5">
    <source>
        <dbReference type="EMBL" id="QDV59103.1"/>
    </source>
</evidence>
<dbReference type="Gene3D" id="1.20.120.530">
    <property type="entry name" value="GntR ligand-binding domain-like"/>
    <property type="match status" value="1"/>
</dbReference>
<dbReference type="SUPFAM" id="SSF48008">
    <property type="entry name" value="GntR ligand-binding domain-like"/>
    <property type="match status" value="1"/>
</dbReference>
<dbReference type="EMBL" id="CP036318">
    <property type="protein sequence ID" value="QDV59103.1"/>
    <property type="molecule type" value="Genomic_DNA"/>
</dbReference>
<accession>A0A518J181</accession>
<dbReference type="PROSITE" id="PS50949">
    <property type="entry name" value="HTH_GNTR"/>
    <property type="match status" value="1"/>
</dbReference>
<dbReference type="AlphaFoldDB" id="A0A518J181"/>
<dbReference type="InterPro" id="IPR036390">
    <property type="entry name" value="WH_DNA-bd_sf"/>
</dbReference>
<evidence type="ECO:0000313" key="6">
    <source>
        <dbReference type="Proteomes" id="UP000316770"/>
    </source>
</evidence>
<dbReference type="InterPro" id="IPR036388">
    <property type="entry name" value="WH-like_DNA-bd_sf"/>
</dbReference>
<dbReference type="Pfam" id="PF07729">
    <property type="entry name" value="FCD"/>
    <property type="match status" value="1"/>
</dbReference>
<evidence type="ECO:0000256" key="2">
    <source>
        <dbReference type="ARBA" id="ARBA00023125"/>
    </source>
</evidence>
<dbReference type="InterPro" id="IPR000524">
    <property type="entry name" value="Tscrpt_reg_HTH_GntR"/>
</dbReference>
<feature type="domain" description="HTH gntR-type" evidence="4">
    <location>
        <begin position="101"/>
        <end position="168"/>
    </location>
</feature>
<dbReference type="SUPFAM" id="SSF46785">
    <property type="entry name" value="Winged helix' DNA-binding domain"/>
    <property type="match status" value="1"/>
</dbReference>
<reference evidence="5 6" key="1">
    <citation type="submission" date="2019-02" db="EMBL/GenBank/DDBJ databases">
        <title>Deep-cultivation of Planctomycetes and their phenomic and genomic characterization uncovers novel biology.</title>
        <authorList>
            <person name="Wiegand S."/>
            <person name="Jogler M."/>
            <person name="Boedeker C."/>
            <person name="Pinto D."/>
            <person name="Vollmers J."/>
            <person name="Rivas-Marin E."/>
            <person name="Kohn T."/>
            <person name="Peeters S.H."/>
            <person name="Heuer A."/>
            <person name="Rast P."/>
            <person name="Oberbeckmann S."/>
            <person name="Bunk B."/>
            <person name="Jeske O."/>
            <person name="Meyerdierks A."/>
            <person name="Storesund J.E."/>
            <person name="Kallscheuer N."/>
            <person name="Luecker S."/>
            <person name="Lage O.M."/>
            <person name="Pohl T."/>
            <person name="Merkel B.J."/>
            <person name="Hornburger P."/>
            <person name="Mueller R.-W."/>
            <person name="Bruemmer F."/>
            <person name="Labrenz M."/>
            <person name="Spormann A.M."/>
            <person name="Op den Camp H."/>
            <person name="Overmann J."/>
            <person name="Amann R."/>
            <person name="Jetten M.S.M."/>
            <person name="Mascher T."/>
            <person name="Medema M.H."/>
            <person name="Devos D.P."/>
            <person name="Kaster A.-K."/>
            <person name="Ovreas L."/>
            <person name="Rohde M."/>
            <person name="Galperin M.Y."/>
            <person name="Jogler C."/>
        </authorList>
    </citation>
    <scope>NUCLEOTIDE SEQUENCE [LARGE SCALE GENOMIC DNA]</scope>
    <source>
        <strain evidence="5 6">Mal33</strain>
    </source>
</reference>
<dbReference type="Proteomes" id="UP000316770">
    <property type="component" value="Chromosome"/>
</dbReference>
<sequence length="321" mass="35558">MNFMQDEPYVAVLNDGKSRRLRKQRPHWSELFPNGNRSHRKRSHATLGCSAAVLLKTQPPVLKIPLKKFDGRPSTAYSTVAETTCPKRTVSASSLRKVQKQSVSDDVETQLRGAILSGAIAAGETLAEAQLAGQLGVSRASVRQAKFQLAQEGLLEFDSRGTARVRTLTEDDVREIVEFREVLDVAAVRLATERITPQQIAKLESLIAQIQREPDLLQLTMLDIAFHDQILQAAANSRLLAAWQLLRPQLQLWLAGMHRLHNLVVADTQDETARSHQQLLEAIQSGDCDLCEQLARSHANGLRSRLIDVQATPQSNGASDE</sequence>
<keyword evidence="2" id="KW-0238">DNA-binding</keyword>
<dbReference type="SMART" id="SM00345">
    <property type="entry name" value="HTH_GNTR"/>
    <property type="match status" value="1"/>
</dbReference>
<dbReference type="GO" id="GO:0003700">
    <property type="term" value="F:DNA-binding transcription factor activity"/>
    <property type="evidence" value="ECO:0007669"/>
    <property type="project" value="InterPro"/>
</dbReference>
<keyword evidence="3" id="KW-0804">Transcription</keyword>
<dbReference type="Gene3D" id="1.10.10.10">
    <property type="entry name" value="Winged helix-like DNA-binding domain superfamily/Winged helix DNA-binding domain"/>
    <property type="match status" value="1"/>
</dbReference>
<dbReference type="GO" id="GO:0003677">
    <property type="term" value="F:DNA binding"/>
    <property type="evidence" value="ECO:0007669"/>
    <property type="project" value="UniProtKB-KW"/>
</dbReference>
<keyword evidence="1" id="KW-0805">Transcription regulation</keyword>
<protein>
    <submittedName>
        <fullName evidence="5">HTH-type transcriptional regulator McbR</fullName>
    </submittedName>
</protein>
<dbReference type="SMART" id="SM00895">
    <property type="entry name" value="FCD"/>
    <property type="match status" value="1"/>
</dbReference>
<evidence type="ECO:0000259" key="4">
    <source>
        <dbReference type="PROSITE" id="PS50949"/>
    </source>
</evidence>
<gene>
    <name evidence="5" type="primary">mcbR_2</name>
    <name evidence="5" type="ORF">Mal33_51290</name>
</gene>
<keyword evidence="6" id="KW-1185">Reference proteome</keyword>